<keyword evidence="7" id="KW-1185">Reference proteome</keyword>
<dbReference type="InterPro" id="IPR033764">
    <property type="entry name" value="Sdr_B"/>
</dbReference>
<keyword evidence="2" id="KW-0964">Secreted</keyword>
<dbReference type="Pfam" id="PF13620">
    <property type="entry name" value="CarboxypepD_reg"/>
    <property type="match status" value="1"/>
</dbReference>
<evidence type="ECO:0000259" key="5">
    <source>
        <dbReference type="SMART" id="SM00458"/>
    </source>
</evidence>
<dbReference type="KEGG" id="apre:CNX65_12965"/>
<dbReference type="Pfam" id="PF17210">
    <property type="entry name" value="SdrD_B"/>
    <property type="match status" value="1"/>
</dbReference>
<dbReference type="InterPro" id="IPR051417">
    <property type="entry name" value="SDr/BOS_complex"/>
</dbReference>
<name>A0A290Z4Y7_9PSEU</name>
<sequence length="393" mass="41489">MVRRWRAAWSAVAAAALVGTGAAAGPAHAQDAGEIAGTVWVDKDQDRQPGEHEARRAGVTVTALQRATGERRTTRTDERGDFRFTGLPLGSYQVEADRTGYAALADRTWDVELTSGSPRAGQAWFPQQGGTLGGQVSVDADDDGARDASPERVAVTVHLWGRDLTGAEVRASTTTSDYGWYHFDALATGAYQVRAEVPQGYRLARPNAGAGSSGAHTDFDLLGADATSLPVRFAETGSRYAAVDIGLVRGEGVAPEPVLVNAASGWCADQELPGGAVTTGVAAGDCHGGDNQRWRARWVEPDVAEFVDARTGFCLDQEFPGGRRTSGVGAYRCHGGANQRWRVSHDEQGGEPFTAVNLATGECLDQEYPTGTPTTGVGAYQCHGGANQSWVAR</sequence>
<evidence type="ECO:0000256" key="2">
    <source>
        <dbReference type="ARBA" id="ARBA00022525"/>
    </source>
</evidence>
<evidence type="ECO:0000313" key="7">
    <source>
        <dbReference type="Proteomes" id="UP000218505"/>
    </source>
</evidence>
<evidence type="ECO:0000256" key="1">
    <source>
        <dbReference type="ARBA" id="ARBA00004613"/>
    </source>
</evidence>
<reference evidence="6" key="1">
    <citation type="submission" date="2017-09" db="EMBL/GenBank/DDBJ databases">
        <title>Complete Genome Sequence of ansamitocin-producing Bacterium Actinosynnema pretiosum X47.</title>
        <authorList>
            <person name="Cao G."/>
            <person name="Zong G."/>
            <person name="Zhong C."/>
            <person name="Fu J."/>
        </authorList>
    </citation>
    <scope>NUCLEOTIDE SEQUENCE [LARGE SCALE GENOMIC DNA]</scope>
    <source>
        <strain evidence="6">X47</strain>
    </source>
</reference>
<evidence type="ECO:0000256" key="3">
    <source>
        <dbReference type="ARBA" id="ARBA00022729"/>
    </source>
</evidence>
<accession>A0A290Z4Y7</accession>
<dbReference type="GO" id="GO:0005576">
    <property type="term" value="C:extracellular region"/>
    <property type="evidence" value="ECO:0007669"/>
    <property type="project" value="UniProtKB-SubCell"/>
</dbReference>
<feature type="domain" description="Ricin B lectin" evidence="5">
    <location>
        <begin position="256"/>
        <end position="393"/>
    </location>
</feature>
<comment type="subcellular location">
    <subcellularLocation>
        <location evidence="1">Secreted</location>
    </subcellularLocation>
</comment>
<proteinExistence type="predicted"/>
<dbReference type="PANTHER" id="PTHR23303:SF15">
    <property type="entry name" value="COLOSSIN-A"/>
    <property type="match status" value="1"/>
</dbReference>
<dbReference type="Gene3D" id="2.80.10.50">
    <property type="match status" value="1"/>
</dbReference>
<evidence type="ECO:0000313" key="6">
    <source>
        <dbReference type="EMBL" id="ATE54090.1"/>
    </source>
</evidence>
<gene>
    <name evidence="6" type="ORF">CNX65_12965</name>
</gene>
<dbReference type="SUPFAM" id="SSF117074">
    <property type="entry name" value="Hypothetical protein PA1324"/>
    <property type="match status" value="1"/>
</dbReference>
<keyword evidence="3 4" id="KW-0732">Signal</keyword>
<feature type="chain" id="PRO_5013398637" description="Ricin B lectin domain-containing protein" evidence="4">
    <location>
        <begin position="30"/>
        <end position="393"/>
    </location>
</feature>
<dbReference type="SUPFAM" id="SSF50370">
    <property type="entry name" value="Ricin B-like lectins"/>
    <property type="match status" value="1"/>
</dbReference>
<dbReference type="InterPro" id="IPR013783">
    <property type="entry name" value="Ig-like_fold"/>
</dbReference>
<dbReference type="PANTHER" id="PTHR23303">
    <property type="entry name" value="CARBOXYPEPTIDASE REGULATORY REGION-CONTAINING"/>
    <property type="match status" value="1"/>
</dbReference>
<dbReference type="AlphaFoldDB" id="A0A290Z4Y7"/>
<dbReference type="InterPro" id="IPR000772">
    <property type="entry name" value="Ricin_B_lectin"/>
</dbReference>
<dbReference type="EMBL" id="CP023445">
    <property type="protein sequence ID" value="ATE54090.1"/>
    <property type="molecule type" value="Genomic_DNA"/>
</dbReference>
<feature type="signal peptide" evidence="4">
    <location>
        <begin position="1"/>
        <end position="29"/>
    </location>
</feature>
<dbReference type="Pfam" id="PF00652">
    <property type="entry name" value="Ricin_B_lectin"/>
    <property type="match status" value="1"/>
</dbReference>
<dbReference type="Proteomes" id="UP000218505">
    <property type="component" value="Chromosome"/>
</dbReference>
<organism evidence="6 7">
    <name type="scientific">Actinosynnema pretiosum</name>
    <dbReference type="NCBI Taxonomy" id="42197"/>
    <lineage>
        <taxon>Bacteria</taxon>
        <taxon>Bacillati</taxon>
        <taxon>Actinomycetota</taxon>
        <taxon>Actinomycetes</taxon>
        <taxon>Pseudonocardiales</taxon>
        <taxon>Pseudonocardiaceae</taxon>
        <taxon>Actinosynnema</taxon>
    </lineage>
</organism>
<dbReference type="PROSITE" id="PS50231">
    <property type="entry name" value="RICIN_B_LECTIN"/>
    <property type="match status" value="1"/>
</dbReference>
<dbReference type="SUPFAM" id="SSF49478">
    <property type="entry name" value="Cna protein B-type domain"/>
    <property type="match status" value="1"/>
</dbReference>
<protein>
    <recommendedName>
        <fullName evidence="5">Ricin B lectin domain-containing protein</fullName>
    </recommendedName>
</protein>
<evidence type="ECO:0000256" key="4">
    <source>
        <dbReference type="SAM" id="SignalP"/>
    </source>
</evidence>
<dbReference type="SMART" id="SM00458">
    <property type="entry name" value="RICIN"/>
    <property type="match status" value="1"/>
</dbReference>
<dbReference type="CDD" id="cd00161">
    <property type="entry name" value="beta-trefoil_Ricin-like"/>
    <property type="match status" value="1"/>
</dbReference>
<dbReference type="GO" id="GO:0005975">
    <property type="term" value="P:carbohydrate metabolic process"/>
    <property type="evidence" value="ECO:0007669"/>
    <property type="project" value="UniProtKB-ARBA"/>
</dbReference>
<dbReference type="InterPro" id="IPR035992">
    <property type="entry name" value="Ricin_B-like_lectins"/>
</dbReference>
<dbReference type="Gene3D" id="2.60.40.10">
    <property type="entry name" value="Immunoglobulins"/>
    <property type="match status" value="2"/>
</dbReference>